<feature type="region of interest" description="Disordered" evidence="4">
    <location>
        <begin position="295"/>
        <end position="323"/>
    </location>
</feature>
<evidence type="ECO:0000313" key="5">
    <source>
        <dbReference type="EMBL" id="KAK1762167.1"/>
    </source>
</evidence>
<keyword evidence="2" id="KW-0032">Aminotransferase</keyword>
<comment type="subcellular location">
    <subcellularLocation>
        <location evidence="1">Mitochondrion</location>
    </subcellularLocation>
</comment>
<dbReference type="GO" id="GO:0005739">
    <property type="term" value="C:mitochondrion"/>
    <property type="evidence" value="ECO:0007669"/>
    <property type="project" value="UniProtKB-SubCell"/>
</dbReference>
<dbReference type="CDD" id="cd03109">
    <property type="entry name" value="DTBS"/>
    <property type="match status" value="1"/>
</dbReference>
<dbReference type="GO" id="GO:0000287">
    <property type="term" value="F:magnesium ion binding"/>
    <property type="evidence" value="ECO:0007669"/>
    <property type="project" value="InterPro"/>
</dbReference>
<sequence>MLEPVGSLLWRSLRVYQVYGANTDVGKTVFTTILCKAANRIWRHGETSFLKPISTGPQDEADDRHIQTFAPGVNHETLVQYELAASPHIAALRSNKPIPSDETLLAKIHRAASHRAARGPGWLFVETAGGVHSPGPSGTTQADLYMPLRLPVVLIGDAKLGGISQTISAFESLKIRGYDVEAVLLFRDQLYKNHLYLADYFRGQHNIPVRSMSEPPKRDENPRTDQESMSQYYDATSRDNTASEILERLDRRHHERIARLESMSREAVNKIWYPFTQQKHLSPDRITVIDSARGDHFQTLAPPPPPPPRQASSPQHPPLLQPSFDGSASWWTQGLGHGNPSLALAAAYAAGRYGHVMFAEAVHEPALALAEALLRGARSGRLARAFFSDNGSTGAEVALKMGLRAARVRYGWAAGERIGVLGLRGGYHGDTIGAMDCAEPGTFNEKVEWYEGKGFWFDYPTVRCAGGRWAVCVPDELKGQLGDGRDHASLSDVFDVEGRERRGEGTEYERYIVNRLERLQAEGQKFGSLIVEPVVLGAGGMVLVDPLFQRTLVNVVRRSPHLFGSTVANEPVHESDWTGLPIIFDEVFTGIFRLGRFTASSFLGVDPDISVHAKLLTGGLVPLCATLASESIFRAFESDDKSDALLHGHSYTAHAVGCQVALQSLREMKRMDEGGDWGWAKRGWQGASSSGQRRDEMKSVVCSDGIADEASLVWSVWSPEFVEWISRQTALVDGVWALGSVLAIEMKSPDGGGYKSNAARDLQAALLRGDGTESSRRWNVHSRVLGNVLYTMASQKTTEDGVKRIEGLLKKAFAESAHVV</sequence>
<feature type="compositionally biased region" description="Pro residues" evidence="4">
    <location>
        <begin position="301"/>
        <end position="320"/>
    </location>
</feature>
<evidence type="ECO:0000256" key="1">
    <source>
        <dbReference type="ARBA" id="ARBA00004173"/>
    </source>
</evidence>
<dbReference type="InterPro" id="IPR049704">
    <property type="entry name" value="Aminotrans_3_PPA_site"/>
</dbReference>
<organism evidence="5 6">
    <name type="scientific">Phialemonium atrogriseum</name>
    <dbReference type="NCBI Taxonomy" id="1093897"/>
    <lineage>
        <taxon>Eukaryota</taxon>
        <taxon>Fungi</taxon>
        <taxon>Dikarya</taxon>
        <taxon>Ascomycota</taxon>
        <taxon>Pezizomycotina</taxon>
        <taxon>Sordariomycetes</taxon>
        <taxon>Sordariomycetidae</taxon>
        <taxon>Cephalothecales</taxon>
        <taxon>Cephalothecaceae</taxon>
        <taxon>Phialemonium</taxon>
    </lineage>
</organism>
<dbReference type="Proteomes" id="UP001244011">
    <property type="component" value="Unassembled WGS sequence"/>
</dbReference>
<dbReference type="PROSITE" id="PS00600">
    <property type="entry name" value="AA_TRANSFER_CLASS_3"/>
    <property type="match status" value="1"/>
</dbReference>
<dbReference type="PANTHER" id="PTHR42684:SF3">
    <property type="entry name" value="ADENOSYLMETHIONINE-8-AMINO-7-OXONONANOATE AMINOTRANSFERASE"/>
    <property type="match status" value="1"/>
</dbReference>
<reference evidence="5" key="1">
    <citation type="submission" date="2023-06" db="EMBL/GenBank/DDBJ databases">
        <title>Genome-scale phylogeny and comparative genomics of the fungal order Sordariales.</title>
        <authorList>
            <consortium name="Lawrence Berkeley National Laboratory"/>
            <person name="Hensen N."/>
            <person name="Bonometti L."/>
            <person name="Westerberg I."/>
            <person name="Brannstrom I.O."/>
            <person name="Guillou S."/>
            <person name="Cros-Aarteil S."/>
            <person name="Calhoun S."/>
            <person name="Haridas S."/>
            <person name="Kuo A."/>
            <person name="Mondo S."/>
            <person name="Pangilinan J."/>
            <person name="Riley R."/>
            <person name="Labutti K."/>
            <person name="Andreopoulos B."/>
            <person name="Lipzen A."/>
            <person name="Chen C."/>
            <person name="Yanf M."/>
            <person name="Daum C."/>
            <person name="Ng V."/>
            <person name="Clum A."/>
            <person name="Steindorff A."/>
            <person name="Ohm R."/>
            <person name="Martin F."/>
            <person name="Silar P."/>
            <person name="Natvig D."/>
            <person name="Lalanne C."/>
            <person name="Gautier V."/>
            <person name="Ament-Velasquez S.L."/>
            <person name="Kruys A."/>
            <person name="Hutchinson M.I."/>
            <person name="Powell A.J."/>
            <person name="Barry K."/>
            <person name="Miller A.N."/>
            <person name="Grigoriev I.V."/>
            <person name="Debuchy R."/>
            <person name="Gladieux P."/>
            <person name="Thoren M.H."/>
            <person name="Johannesson H."/>
        </authorList>
    </citation>
    <scope>NUCLEOTIDE SEQUENCE</scope>
    <source>
        <strain evidence="5">8032-3</strain>
    </source>
</reference>
<dbReference type="InterPro" id="IPR005814">
    <property type="entry name" value="Aminotrans_3"/>
</dbReference>
<comment type="caution">
    <text evidence="5">The sequence shown here is derived from an EMBL/GenBank/DDBJ whole genome shotgun (WGS) entry which is preliminary data.</text>
</comment>
<dbReference type="InterPro" id="IPR027417">
    <property type="entry name" value="P-loop_NTPase"/>
</dbReference>
<dbReference type="FunFam" id="3.90.1150.10:FF:000080">
    <property type="entry name" value="Bifunctional dethiobiotin synthetase/adenosylmethionine-8-amino-7-oxononanoate aminotransferase"/>
    <property type="match status" value="1"/>
</dbReference>
<evidence type="ECO:0000256" key="2">
    <source>
        <dbReference type="ARBA" id="ARBA00022576"/>
    </source>
</evidence>
<dbReference type="Gene3D" id="3.40.50.300">
    <property type="entry name" value="P-loop containing nucleotide triphosphate hydrolases"/>
    <property type="match status" value="1"/>
</dbReference>
<dbReference type="InterPro" id="IPR004472">
    <property type="entry name" value="DTB_synth_BioD"/>
</dbReference>
<dbReference type="InterPro" id="IPR015421">
    <property type="entry name" value="PyrdxlP-dep_Trfase_major"/>
</dbReference>
<dbReference type="AlphaFoldDB" id="A0AAJ0BQE7"/>
<dbReference type="InterPro" id="IPR015424">
    <property type="entry name" value="PyrdxlP-dep_Trfase"/>
</dbReference>
<proteinExistence type="inferred from homology"/>
<dbReference type="Pfam" id="PF13500">
    <property type="entry name" value="AAA_26"/>
    <property type="match status" value="1"/>
</dbReference>
<keyword evidence="6" id="KW-1185">Reference proteome</keyword>
<feature type="compositionally biased region" description="Polar residues" evidence="4">
    <location>
        <begin position="227"/>
        <end position="237"/>
    </location>
</feature>
<dbReference type="Pfam" id="PF00202">
    <property type="entry name" value="Aminotran_3"/>
    <property type="match status" value="2"/>
</dbReference>
<dbReference type="GO" id="GO:0009102">
    <property type="term" value="P:biotin biosynthetic process"/>
    <property type="evidence" value="ECO:0007669"/>
    <property type="project" value="InterPro"/>
</dbReference>
<dbReference type="GO" id="GO:0004141">
    <property type="term" value="F:dethiobiotin synthase activity"/>
    <property type="evidence" value="ECO:0007669"/>
    <property type="project" value="InterPro"/>
</dbReference>
<dbReference type="EMBL" id="MU839041">
    <property type="protein sequence ID" value="KAK1762167.1"/>
    <property type="molecule type" value="Genomic_DNA"/>
</dbReference>
<dbReference type="SUPFAM" id="SSF53383">
    <property type="entry name" value="PLP-dependent transferases"/>
    <property type="match status" value="1"/>
</dbReference>
<dbReference type="GO" id="GO:0004015">
    <property type="term" value="F:adenosylmethionine-8-amino-7-oxononanoate transaminase activity"/>
    <property type="evidence" value="ECO:0007669"/>
    <property type="project" value="TreeGrafter"/>
</dbReference>
<evidence type="ECO:0000313" key="6">
    <source>
        <dbReference type="Proteomes" id="UP001244011"/>
    </source>
</evidence>
<gene>
    <name evidence="5" type="ORF">QBC33DRAFT_601940</name>
</gene>
<feature type="region of interest" description="Disordered" evidence="4">
    <location>
        <begin position="207"/>
        <end position="237"/>
    </location>
</feature>
<dbReference type="GeneID" id="85315317"/>
<feature type="compositionally biased region" description="Basic and acidic residues" evidence="4">
    <location>
        <begin position="215"/>
        <end position="226"/>
    </location>
</feature>
<protein>
    <submittedName>
        <fullName evidence="5">Bifunctional dethiobiotin synthetase</fullName>
    </submittedName>
</protein>
<dbReference type="SUPFAM" id="SSF52540">
    <property type="entry name" value="P-loop containing nucleoside triphosphate hydrolases"/>
    <property type="match status" value="1"/>
</dbReference>
<evidence type="ECO:0000256" key="3">
    <source>
        <dbReference type="ARBA" id="ARBA00022679"/>
    </source>
</evidence>
<evidence type="ECO:0000256" key="4">
    <source>
        <dbReference type="SAM" id="MobiDB-lite"/>
    </source>
</evidence>
<dbReference type="RefSeq" id="XP_060278380.1">
    <property type="nucleotide sequence ID" value="XM_060432130.1"/>
</dbReference>
<accession>A0AAJ0BQE7</accession>
<dbReference type="GO" id="GO:0005524">
    <property type="term" value="F:ATP binding"/>
    <property type="evidence" value="ECO:0007669"/>
    <property type="project" value="InterPro"/>
</dbReference>
<dbReference type="HAMAP" id="MF_00336">
    <property type="entry name" value="BioD"/>
    <property type="match status" value="1"/>
</dbReference>
<dbReference type="PANTHER" id="PTHR42684">
    <property type="entry name" value="ADENOSYLMETHIONINE-8-AMINO-7-OXONONANOATE AMINOTRANSFERASE"/>
    <property type="match status" value="1"/>
</dbReference>
<dbReference type="Gene3D" id="3.40.640.10">
    <property type="entry name" value="Type I PLP-dependent aspartate aminotransferase-like (Major domain)"/>
    <property type="match status" value="1"/>
</dbReference>
<keyword evidence="3" id="KW-0808">Transferase</keyword>
<name>A0AAJ0BQE7_9PEZI</name>
<dbReference type="GO" id="GO:0030170">
    <property type="term" value="F:pyridoxal phosphate binding"/>
    <property type="evidence" value="ECO:0007669"/>
    <property type="project" value="InterPro"/>
</dbReference>